<evidence type="ECO:0000313" key="2">
    <source>
        <dbReference type="Proteomes" id="UP000712281"/>
    </source>
</evidence>
<organism evidence="1 2">
    <name type="scientific">Brassica cretica</name>
    <name type="common">Mustard</name>
    <dbReference type="NCBI Taxonomy" id="69181"/>
    <lineage>
        <taxon>Eukaryota</taxon>
        <taxon>Viridiplantae</taxon>
        <taxon>Streptophyta</taxon>
        <taxon>Embryophyta</taxon>
        <taxon>Tracheophyta</taxon>
        <taxon>Spermatophyta</taxon>
        <taxon>Magnoliopsida</taxon>
        <taxon>eudicotyledons</taxon>
        <taxon>Gunneridae</taxon>
        <taxon>Pentapetalae</taxon>
        <taxon>rosids</taxon>
        <taxon>malvids</taxon>
        <taxon>Brassicales</taxon>
        <taxon>Brassicaceae</taxon>
        <taxon>Brassiceae</taxon>
        <taxon>Brassica</taxon>
    </lineage>
</organism>
<dbReference type="AlphaFoldDB" id="A0A8S9GCA1"/>
<reference evidence="1" key="1">
    <citation type="submission" date="2019-12" db="EMBL/GenBank/DDBJ databases">
        <title>Genome sequencing and annotation of Brassica cretica.</title>
        <authorList>
            <person name="Studholme D.J."/>
            <person name="Sarris P.F."/>
        </authorList>
    </citation>
    <scope>NUCLEOTIDE SEQUENCE</scope>
    <source>
        <strain evidence="1">PFS-001/15</strain>
        <tissue evidence="1">Leaf</tissue>
    </source>
</reference>
<dbReference type="EMBL" id="QGKW02002005">
    <property type="protein sequence ID" value="KAF2540902.1"/>
    <property type="molecule type" value="Genomic_DNA"/>
</dbReference>
<proteinExistence type="predicted"/>
<comment type="caution">
    <text evidence="1">The sequence shown here is derived from an EMBL/GenBank/DDBJ whole genome shotgun (WGS) entry which is preliminary data.</text>
</comment>
<sequence length="113" mass="12281">MAIITSRKVFNGVSDMKYGTNFGTVVVGFDVNTHAEEWSSDLRTSVSWLNDKVKGISKLRLNQDELGTASGQLNSAWRSVPVRTGVDEAERLLGQAGDSCGRMGPCEAKAESW</sequence>
<gene>
    <name evidence="1" type="ORF">F2Q68_00030133</name>
</gene>
<accession>A0A8S9GCA1</accession>
<dbReference type="Proteomes" id="UP000712281">
    <property type="component" value="Unassembled WGS sequence"/>
</dbReference>
<name>A0A8S9GCA1_BRACR</name>
<protein>
    <submittedName>
        <fullName evidence="1">Uncharacterized protein</fullName>
    </submittedName>
</protein>
<evidence type="ECO:0000313" key="1">
    <source>
        <dbReference type="EMBL" id="KAF2540902.1"/>
    </source>
</evidence>